<proteinExistence type="predicted"/>
<dbReference type="EMBL" id="HBIK01031470">
    <property type="protein sequence ID" value="CAE0389753.1"/>
    <property type="molecule type" value="Transcribed_RNA"/>
</dbReference>
<name>A0A7S3KR25_EUPCR</name>
<organism evidence="1">
    <name type="scientific">Euplotes crassus</name>
    <dbReference type="NCBI Taxonomy" id="5936"/>
    <lineage>
        <taxon>Eukaryota</taxon>
        <taxon>Sar</taxon>
        <taxon>Alveolata</taxon>
        <taxon>Ciliophora</taxon>
        <taxon>Intramacronucleata</taxon>
        <taxon>Spirotrichea</taxon>
        <taxon>Hypotrichia</taxon>
        <taxon>Euplotida</taxon>
        <taxon>Euplotidae</taxon>
        <taxon>Moneuplotes</taxon>
    </lineage>
</organism>
<protein>
    <submittedName>
        <fullName evidence="1">Uncharacterized protein</fullName>
    </submittedName>
</protein>
<gene>
    <name evidence="1" type="ORF">ECRA1380_LOCUS14729</name>
</gene>
<dbReference type="AlphaFoldDB" id="A0A7S3KR25"/>
<reference evidence="1" key="1">
    <citation type="submission" date="2021-01" db="EMBL/GenBank/DDBJ databases">
        <authorList>
            <person name="Corre E."/>
            <person name="Pelletier E."/>
            <person name="Niang G."/>
            <person name="Scheremetjew M."/>
            <person name="Finn R."/>
            <person name="Kale V."/>
            <person name="Holt S."/>
            <person name="Cochrane G."/>
            <person name="Meng A."/>
            <person name="Brown T."/>
            <person name="Cohen L."/>
        </authorList>
    </citation>
    <scope>NUCLEOTIDE SEQUENCE</scope>
    <source>
        <strain evidence="1">CT5</strain>
    </source>
</reference>
<evidence type="ECO:0000313" key="1">
    <source>
        <dbReference type="EMBL" id="CAE0389753.1"/>
    </source>
</evidence>
<sequence length="167" mass="19409">MPTSADIADEFSRRKTKLDEEMTSQIVEDIPEVDFDRSLFENKSVMRGIGYSDEEEKMPCQREEQEYDAGFENYHKFFSTTPIEDLWDVLCEYITMQTDTYKFSADVFCIFGEVMGKEFLVNILKVPDQDKHCIDGILLKGNKFEFTDIFRDLKKFFGGHANAALSD</sequence>
<accession>A0A7S3KR25</accession>